<keyword evidence="5" id="KW-0325">Glycoprotein</keyword>
<feature type="compositionally biased region" description="Basic residues" evidence="6">
    <location>
        <begin position="170"/>
        <end position="182"/>
    </location>
</feature>
<feature type="region of interest" description="Disordered" evidence="6">
    <location>
        <begin position="434"/>
        <end position="474"/>
    </location>
</feature>
<feature type="domain" description="PHTF1/2 N-terminal" evidence="8">
    <location>
        <begin position="4"/>
        <end position="160"/>
    </location>
</feature>
<dbReference type="PANTHER" id="PTHR12680:SF6">
    <property type="entry name" value="PROTEIN PHTF"/>
    <property type="match status" value="1"/>
</dbReference>
<evidence type="ECO:0000256" key="7">
    <source>
        <dbReference type="SAM" id="Phobius"/>
    </source>
</evidence>
<feature type="transmembrane region" description="Helical" evidence="7">
    <location>
        <begin position="762"/>
        <end position="780"/>
    </location>
</feature>
<keyword evidence="4 7" id="KW-0472">Membrane</keyword>
<dbReference type="GO" id="GO:0016020">
    <property type="term" value="C:membrane"/>
    <property type="evidence" value="ECO:0007669"/>
    <property type="project" value="UniProtKB-SubCell"/>
</dbReference>
<dbReference type="InterPro" id="IPR021980">
    <property type="entry name" value="PHTF1/2_N"/>
</dbReference>
<keyword evidence="3 7" id="KW-1133">Transmembrane helix</keyword>
<dbReference type="Pfam" id="PF12129">
    <property type="entry name" value="PHTF1-2_N"/>
    <property type="match status" value="1"/>
</dbReference>
<dbReference type="EMBL" id="GGMS01010037">
    <property type="protein sequence ID" value="MBY79240.1"/>
    <property type="molecule type" value="Transcribed_RNA"/>
</dbReference>
<keyword evidence="2 7" id="KW-0812">Transmembrane</keyword>
<evidence type="ECO:0000313" key="9">
    <source>
        <dbReference type="EMBL" id="MBY79240.1"/>
    </source>
</evidence>
<accession>A0A2S2QNW4</accession>
<evidence type="ECO:0000256" key="6">
    <source>
        <dbReference type="SAM" id="MobiDB-lite"/>
    </source>
</evidence>
<dbReference type="InterPro" id="IPR039775">
    <property type="entry name" value="PHTF1/2"/>
</dbReference>
<gene>
    <name evidence="9" type="primary">phtf</name>
    <name evidence="9" type="ORF">g.132012</name>
</gene>
<reference evidence="9" key="1">
    <citation type="submission" date="2018-04" db="EMBL/GenBank/DDBJ databases">
        <title>Transcriptome assembly of Sipha flava.</title>
        <authorList>
            <person name="Scully E.D."/>
            <person name="Geib S.M."/>
            <person name="Palmer N.A."/>
            <person name="Koch K."/>
            <person name="Bradshaw J."/>
            <person name="Heng-Moss T."/>
            <person name="Sarath G."/>
        </authorList>
    </citation>
    <scope>NUCLEOTIDE SEQUENCE</scope>
</reference>
<feature type="transmembrane region" description="Helical" evidence="7">
    <location>
        <begin position="845"/>
        <end position="868"/>
    </location>
</feature>
<feature type="compositionally biased region" description="Low complexity" evidence="6">
    <location>
        <begin position="314"/>
        <end position="329"/>
    </location>
</feature>
<comment type="subcellular location">
    <subcellularLocation>
        <location evidence="1">Membrane</location>
        <topology evidence="1">Multi-pass membrane protein</topology>
    </subcellularLocation>
</comment>
<evidence type="ECO:0000259" key="8">
    <source>
        <dbReference type="Pfam" id="PF12129"/>
    </source>
</evidence>
<evidence type="ECO:0000256" key="3">
    <source>
        <dbReference type="ARBA" id="ARBA00022989"/>
    </source>
</evidence>
<feature type="transmembrane region" description="Helical" evidence="7">
    <location>
        <begin position="100"/>
        <end position="122"/>
    </location>
</feature>
<evidence type="ECO:0000256" key="2">
    <source>
        <dbReference type="ARBA" id="ARBA00022692"/>
    </source>
</evidence>
<dbReference type="PANTHER" id="PTHR12680">
    <property type="entry name" value="PUTATIVE HOMEODOMAIN TRANSCRIPTION FACTOR PHTF"/>
    <property type="match status" value="1"/>
</dbReference>
<keyword evidence="9" id="KW-0238">DNA-binding</keyword>
<evidence type="ECO:0000256" key="5">
    <source>
        <dbReference type="ARBA" id="ARBA00023180"/>
    </source>
</evidence>
<dbReference type="AlphaFoldDB" id="A0A2S2QNW4"/>
<organism evidence="9">
    <name type="scientific">Sipha flava</name>
    <name type="common">yellow sugarcane aphid</name>
    <dbReference type="NCBI Taxonomy" id="143950"/>
    <lineage>
        <taxon>Eukaryota</taxon>
        <taxon>Metazoa</taxon>
        <taxon>Ecdysozoa</taxon>
        <taxon>Arthropoda</taxon>
        <taxon>Hexapoda</taxon>
        <taxon>Insecta</taxon>
        <taxon>Pterygota</taxon>
        <taxon>Neoptera</taxon>
        <taxon>Paraneoptera</taxon>
        <taxon>Hemiptera</taxon>
        <taxon>Sternorrhyncha</taxon>
        <taxon>Aphidomorpha</taxon>
        <taxon>Aphidoidea</taxon>
        <taxon>Aphididae</taxon>
        <taxon>Sipha</taxon>
    </lineage>
</organism>
<evidence type="ECO:0000256" key="1">
    <source>
        <dbReference type="ARBA" id="ARBA00004141"/>
    </source>
</evidence>
<dbReference type="GO" id="GO:0003677">
    <property type="term" value="F:DNA binding"/>
    <property type="evidence" value="ECO:0007669"/>
    <property type="project" value="UniProtKB-KW"/>
</dbReference>
<feature type="transmembrane region" description="Helical" evidence="7">
    <location>
        <begin position="644"/>
        <end position="667"/>
    </location>
</feature>
<dbReference type="OrthoDB" id="10066656at2759"/>
<dbReference type="GO" id="GO:0005783">
    <property type="term" value="C:endoplasmic reticulum"/>
    <property type="evidence" value="ECO:0007669"/>
    <property type="project" value="InterPro"/>
</dbReference>
<feature type="transmembrane region" description="Helical" evidence="7">
    <location>
        <begin position="724"/>
        <end position="742"/>
    </location>
</feature>
<feature type="region of interest" description="Disordered" evidence="6">
    <location>
        <begin position="271"/>
        <end position="336"/>
    </location>
</feature>
<keyword evidence="9" id="KW-0371">Homeobox</keyword>
<feature type="region of interest" description="Disordered" evidence="6">
    <location>
        <begin position="167"/>
        <end position="190"/>
    </location>
</feature>
<name>A0A2S2QNW4_9HEMI</name>
<protein>
    <submittedName>
        <fullName evidence="9">Putative homeodomain transcription factor</fullName>
    </submittedName>
</protein>
<proteinExistence type="predicted"/>
<sequence>MGCNVQKIVTWYQKKIGTYDKQQWEKTIEQRILSGFTHVPKKNAKLKTDLIDVDLVRGSAFTKAKPKHGFFTVTRLAVIRLLFLPCYYRWYIHQTSWRLFLSLLCLYVLQLANILLFSYFTFVPAEEDLLSTVSLGEVLSPLIMMLVLSIVHSQIVSTTTISKKNFLKTPRSHSPRRAKRGHSTSSKIKNSTEMNVENLQTLVTADTNYLKRRNRNDDASKTHNVVWDTSPVKTRHWVLESSPDVNVSIVSEDFSSDLRLVNREEKKQLGGVDRMDVRPITSNSAHDDDGFESLNGNGSSDNPEEDILSGSTITSQMSESTSAEQSSSTPKHSNFTEKIESNVILVSKSTTDDGLATTKNVSGQKRCLRFKKTPISMKSSTVDLDRRLSAFQTSSCFKYAVNSESEDSEQEIENENPTCPKRLIVRRGHRLQLLQKTNSDDDEGDNVDSSSSRQTDEEGDVLSSNGGSACPLSMLTEGTTSAGEWIGLTTNTEEGSSTSDMDAEQTNLLSDNQDHPFLWEFETTPTVILSPSCAASDRVSCTMWEKKEVKKADLSVLDISSAIIARVEEIPEQMDYFYLGVFLSVIIALMPSAYRLLNSLTEDKPLPTLAITVNEPTEYMYKQYLSAFFIIINASFAPNGWERYIVLTTLIERFFLSLMFFFLLTVAERTYKQRFLYAKFFSHLTSFRRARKSKLPHFRLNKVRNIKTWLSIRSYLKKRGPQRSVDVIVSSSFYISSLFLAILSVELLKDTFSLSSEFHLESSAWCMVLGIYLLRFLTLGTKINKKYRNLSTLITEQINLYLQIEQKPNKKDDLMVANSVLKLAADLLKELESPFKIAGLSDNPYLFTLIKVVILSALSGVLSELLGFKLKLHKIKIK</sequence>
<feature type="transmembrane region" description="Helical" evidence="7">
    <location>
        <begin position="576"/>
        <end position="597"/>
    </location>
</feature>
<evidence type="ECO:0000256" key="4">
    <source>
        <dbReference type="ARBA" id="ARBA00023136"/>
    </source>
</evidence>